<evidence type="ECO:0000256" key="1">
    <source>
        <dbReference type="SAM" id="Coils"/>
    </source>
</evidence>
<dbReference type="AlphaFoldDB" id="A0A4P7VJA8"/>
<evidence type="ECO:0000313" key="3">
    <source>
        <dbReference type="Proteomes" id="UP000297031"/>
    </source>
</evidence>
<protein>
    <submittedName>
        <fullName evidence="2">DUF2130 domain-containing protein</fullName>
    </submittedName>
</protein>
<accession>A0A4P7VJA8</accession>
<feature type="coiled-coil region" evidence="1">
    <location>
        <begin position="56"/>
        <end position="115"/>
    </location>
</feature>
<dbReference type="Pfam" id="PF09903">
    <property type="entry name" value="DUF2130"/>
    <property type="match status" value="1"/>
</dbReference>
<keyword evidence="3" id="KW-1185">Reference proteome</keyword>
<dbReference type="InterPro" id="IPR019219">
    <property type="entry name" value="DUF2130"/>
</dbReference>
<keyword evidence="1" id="KW-0175">Coiled coil</keyword>
<dbReference type="RefSeq" id="WP_136410526.1">
    <property type="nucleotide sequence ID" value="NZ_CP039393.1"/>
</dbReference>
<evidence type="ECO:0000313" key="2">
    <source>
        <dbReference type="EMBL" id="QCD35880.1"/>
    </source>
</evidence>
<name>A0A4P7VJA8_9BACT</name>
<dbReference type="PIRSF" id="PIRSF005850">
    <property type="entry name" value="UCP005850"/>
    <property type="match status" value="1"/>
</dbReference>
<reference evidence="2 3" key="1">
    <citation type="submission" date="2019-02" db="EMBL/GenBank/DDBJ databases">
        <title>Isolation and identification of novel species under the genus Muribaculum.</title>
        <authorList>
            <person name="Miyake S."/>
            <person name="Ding Y."/>
            <person name="Low A."/>
            <person name="Soh M."/>
            <person name="Seedorf H."/>
        </authorList>
    </citation>
    <scope>NUCLEOTIDE SEQUENCE [LARGE SCALE GENOMIC DNA]</scope>
    <source>
        <strain evidence="2 3">TLL-A4</strain>
    </source>
</reference>
<dbReference type="EMBL" id="CP039393">
    <property type="protein sequence ID" value="QCD35880.1"/>
    <property type="molecule type" value="Genomic_DNA"/>
</dbReference>
<proteinExistence type="predicted"/>
<sequence length="468" mass="53749">MKELKCPNCNHVFKVDEEQFASIAGQVRNIAFDEEIQRRMSELKTQLSLEMNLRAKEAEQNHRKELNDKILQLEQRDAAIALLNEKITTATNAKAMEMSEAVAKRDAEIARLKEQIGSMARIGEMELSSRLAEKDKAIEELKSTIARSDSMLQVAVLEERQKAASAIQARESEIAALKNRSMAERSEAAMRENSLKEQHALQLKQKQELIDYYKEMKARLSTKMIGESLEVHCSNEFNRVRASMYPYAYFDKDNDASEGTKGDFIFRDYTDDGMEYVSIMFEMKNEGDTTATKHKNEDFFAKLDKDRTTKGCEYAVLVSLLEADSELYNEGIVDVSYRYRKMFVVRPQFFMPLISLLTQASKKSIEYKRELNIARQQSVDVTRFEEQLEAFRTGFGRNYRLASEKFKAAIDEIDKSILHLNKIKEALIGSENNLRLANDKAEGLTIKKLTYGNPTMKAKFEEARNAKK</sequence>
<gene>
    <name evidence="2" type="ORF">E7746_08310</name>
</gene>
<dbReference type="KEGG" id="mgod:E7746_08310"/>
<organism evidence="2 3">
    <name type="scientific">Muribaculum gordoncarteri</name>
    <dbReference type="NCBI Taxonomy" id="2530390"/>
    <lineage>
        <taxon>Bacteria</taxon>
        <taxon>Pseudomonadati</taxon>
        <taxon>Bacteroidota</taxon>
        <taxon>Bacteroidia</taxon>
        <taxon>Bacteroidales</taxon>
        <taxon>Muribaculaceae</taxon>
        <taxon>Muribaculum</taxon>
    </lineage>
</organism>
<dbReference type="Proteomes" id="UP000297031">
    <property type="component" value="Chromosome"/>
</dbReference>
<dbReference type="OrthoDB" id="3224137at2"/>